<evidence type="ECO:0000259" key="6">
    <source>
        <dbReference type="SMART" id="SM00458"/>
    </source>
</evidence>
<evidence type="ECO:0000313" key="7">
    <source>
        <dbReference type="EMBL" id="TKA08165.1"/>
    </source>
</evidence>
<dbReference type="InterPro" id="IPR000772">
    <property type="entry name" value="Ricin_B_lectin"/>
</dbReference>
<keyword evidence="8" id="KW-1185">Reference proteome</keyword>
<keyword evidence="5" id="KW-1015">Disulfide bond</keyword>
<dbReference type="SMART" id="SM00458">
    <property type="entry name" value="RICIN"/>
    <property type="match status" value="1"/>
</dbReference>
<dbReference type="SUPFAM" id="SSF50370">
    <property type="entry name" value="Ricin B-like lectins"/>
    <property type="match status" value="1"/>
</dbReference>
<dbReference type="PANTHER" id="PTHR11452:SF42">
    <property type="entry name" value="ALPHA-GALACTOSIDASE"/>
    <property type="match status" value="1"/>
</dbReference>
<dbReference type="GO" id="GO:0004557">
    <property type="term" value="F:alpha-galactosidase activity"/>
    <property type="evidence" value="ECO:0007669"/>
    <property type="project" value="UniProtKB-EC"/>
</dbReference>
<evidence type="ECO:0000256" key="4">
    <source>
        <dbReference type="ARBA" id="ARBA00023295"/>
    </source>
</evidence>
<dbReference type="Pfam" id="PF17801">
    <property type="entry name" value="Melibiase_C"/>
    <property type="match status" value="1"/>
</dbReference>
<gene>
    <name evidence="7" type="ORF">FCI23_29215</name>
</gene>
<dbReference type="OrthoDB" id="9807519at2"/>
<dbReference type="GO" id="GO:0005975">
    <property type="term" value="P:carbohydrate metabolic process"/>
    <property type="evidence" value="ECO:0007669"/>
    <property type="project" value="InterPro"/>
</dbReference>
<dbReference type="EMBL" id="SUMC01000033">
    <property type="protein sequence ID" value="TKA08165.1"/>
    <property type="molecule type" value="Genomic_DNA"/>
</dbReference>
<evidence type="ECO:0000256" key="3">
    <source>
        <dbReference type="ARBA" id="ARBA00022801"/>
    </source>
</evidence>
<dbReference type="PANTHER" id="PTHR11452">
    <property type="entry name" value="ALPHA-GALACTOSIDASE/ALPHA-N-ACETYLGALACTOSAMINIDASE"/>
    <property type="match status" value="1"/>
</dbReference>
<dbReference type="Pfam" id="PF00652">
    <property type="entry name" value="Ricin_B_lectin"/>
    <property type="match status" value="1"/>
</dbReference>
<comment type="caution">
    <text evidence="7">The sequence shown here is derived from an EMBL/GenBank/DDBJ whole genome shotgun (WGS) entry which is preliminary data.</text>
</comment>
<dbReference type="PRINTS" id="PR00740">
    <property type="entry name" value="GLHYDRLASE27"/>
</dbReference>
<dbReference type="InterPro" id="IPR041233">
    <property type="entry name" value="Melibiase_C"/>
</dbReference>
<organism evidence="7 8">
    <name type="scientific">Actinacidiphila oryziradicis</name>
    <dbReference type="NCBI Taxonomy" id="2571141"/>
    <lineage>
        <taxon>Bacteria</taxon>
        <taxon>Bacillati</taxon>
        <taxon>Actinomycetota</taxon>
        <taxon>Actinomycetes</taxon>
        <taxon>Kitasatosporales</taxon>
        <taxon>Streptomycetaceae</taxon>
        <taxon>Actinacidiphila</taxon>
    </lineage>
</organism>
<dbReference type="CDD" id="cd23451">
    <property type="entry name" value="beta-trefoil_Ricin_laminarinase"/>
    <property type="match status" value="1"/>
</dbReference>
<accession>A0A4U0T605</accession>
<dbReference type="Pfam" id="PF16499">
    <property type="entry name" value="Melibiase_2"/>
    <property type="match status" value="2"/>
</dbReference>
<dbReference type="PROSITE" id="PS50231">
    <property type="entry name" value="RICIN_B_LECTIN"/>
    <property type="match status" value="1"/>
</dbReference>
<evidence type="ECO:0000256" key="5">
    <source>
        <dbReference type="RuleBase" id="RU361168"/>
    </source>
</evidence>
<keyword evidence="2" id="KW-0732">Signal</keyword>
<proteinExistence type="inferred from homology"/>
<dbReference type="Gene3D" id="3.20.20.70">
    <property type="entry name" value="Aldolase class I"/>
    <property type="match status" value="1"/>
</dbReference>
<name>A0A4U0T605_9ACTN</name>
<protein>
    <recommendedName>
        <fullName evidence="5">Alpha-galactosidase</fullName>
        <ecNumber evidence="5">3.2.1.22</ecNumber>
    </recommendedName>
    <alternativeName>
        <fullName evidence="5">Melibiase</fullName>
    </alternativeName>
</protein>
<evidence type="ECO:0000256" key="1">
    <source>
        <dbReference type="ARBA" id="ARBA00009743"/>
    </source>
</evidence>
<keyword evidence="4 5" id="KW-0326">Glycosidase</keyword>
<comment type="similarity">
    <text evidence="1 5">Belongs to the glycosyl hydrolase 27 family.</text>
</comment>
<keyword evidence="3 5" id="KW-0378">Hydrolase</keyword>
<dbReference type="InterPro" id="IPR002241">
    <property type="entry name" value="Glyco_hydro_27"/>
</dbReference>
<dbReference type="CDD" id="cd14792">
    <property type="entry name" value="GH27"/>
    <property type="match status" value="1"/>
</dbReference>
<feature type="domain" description="Ricin B lectin" evidence="6">
    <location>
        <begin position="378"/>
        <end position="501"/>
    </location>
</feature>
<comment type="catalytic activity">
    <reaction evidence="5">
        <text>Hydrolysis of terminal, non-reducing alpha-D-galactose residues in alpha-D-galactosides, including galactose oligosaccharides, galactomannans and galactolipids.</text>
        <dbReference type="EC" id="3.2.1.22"/>
    </reaction>
</comment>
<dbReference type="AlphaFoldDB" id="A0A4U0T605"/>
<dbReference type="EC" id="3.2.1.22" evidence="5"/>
<evidence type="ECO:0000256" key="2">
    <source>
        <dbReference type="ARBA" id="ARBA00022729"/>
    </source>
</evidence>
<dbReference type="InterPro" id="IPR035992">
    <property type="entry name" value="Ricin_B-like_lectins"/>
</dbReference>
<dbReference type="SUPFAM" id="SSF51011">
    <property type="entry name" value="Glycosyl hydrolase domain"/>
    <property type="match status" value="1"/>
</dbReference>
<evidence type="ECO:0000313" key="8">
    <source>
        <dbReference type="Proteomes" id="UP000305778"/>
    </source>
</evidence>
<dbReference type="InterPro" id="IPR013785">
    <property type="entry name" value="Aldolase_TIM"/>
</dbReference>
<reference evidence="7 8" key="1">
    <citation type="submission" date="2019-04" db="EMBL/GenBank/DDBJ databases">
        <title>Streptomyces oryziradicis sp. nov., a novel actinomycete isolated from rhizosphere soil of rice (Oryza sativa L.).</title>
        <authorList>
            <person name="Li C."/>
        </authorList>
    </citation>
    <scope>NUCLEOTIDE SEQUENCE [LARGE SCALE GENOMIC DNA]</scope>
    <source>
        <strain evidence="7 8">NEAU-C40</strain>
    </source>
</reference>
<sequence length="502" mass="52657">MATNLKSAGYSYINVDAGWDATLSWNFHTDANGIPDPDPARFPSGMASLASYIHGKGLKSGIYLGIGLEKEAYDKNAPIAGTSCHTQDVAVQPLTATNGWGSNWKIDYSKPCGQSYINSIANKFASWGIDFIKIDGTTQDNVADIAAWSQAIDQSGRQMYLTASAWPVPVSIAGALKPYANGVRVDTDVECYCNTVSSWSSSVSARWNDLPNWLGSVGSNYWPDLDSMPVNNNTGSGIQDGLNDTERQTVMTFWSMASAPLYVGGDVYFIDSKAVSILSNPEVIGVDQAGRIPTQVTGGTLQVWKKQMPDGSTVAAVYNLGSSASNITVDLASLGLSGTQSVRDLASRTELGTAYGSWTASGVPAHGSRLIRLTPAVGGPITGIGSKCVDISGGNTADGAGITMYTCNGQSNQFWSHIGNTFQSLGKCLNVIGGATANSTRVELRTCNDSGAQQWTAPGDGTLHNPQSGRCLDAAGGGTADGTPVIIYDCGGGSNQLWTYPS</sequence>
<dbReference type="Gene3D" id="2.80.10.50">
    <property type="match status" value="2"/>
</dbReference>
<dbReference type="SUPFAM" id="SSF51445">
    <property type="entry name" value="(Trans)glycosidases"/>
    <property type="match status" value="1"/>
</dbReference>
<dbReference type="Gene3D" id="2.60.40.1180">
    <property type="entry name" value="Golgi alpha-mannosidase II"/>
    <property type="match status" value="1"/>
</dbReference>
<dbReference type="InterPro" id="IPR017853">
    <property type="entry name" value="GH"/>
</dbReference>
<dbReference type="Proteomes" id="UP000305778">
    <property type="component" value="Unassembled WGS sequence"/>
</dbReference>
<dbReference type="InterPro" id="IPR013780">
    <property type="entry name" value="Glyco_hydro_b"/>
</dbReference>